<proteinExistence type="predicted"/>
<dbReference type="EMBL" id="CP126116">
    <property type="protein sequence ID" value="WHZ59075.1"/>
    <property type="molecule type" value="Genomic_DNA"/>
</dbReference>
<accession>A0ACD4REW8</accession>
<evidence type="ECO:0000313" key="1">
    <source>
        <dbReference type="EMBL" id="WHZ59075.1"/>
    </source>
</evidence>
<keyword evidence="2" id="KW-1185">Reference proteome</keyword>
<name>A0ACD4REW8_9BACI</name>
<dbReference type="Proteomes" id="UP001226091">
    <property type="component" value="Chromosome"/>
</dbReference>
<protein>
    <submittedName>
        <fullName evidence="1">Uncharacterized protein</fullName>
    </submittedName>
</protein>
<gene>
    <name evidence="1" type="ORF">QLQ22_07020</name>
</gene>
<organism evidence="1 2">
    <name type="scientific">Metabacillus hrfriensis</name>
    <dbReference type="NCBI Taxonomy" id="3048891"/>
    <lineage>
        <taxon>Bacteria</taxon>
        <taxon>Bacillati</taxon>
        <taxon>Bacillota</taxon>
        <taxon>Bacilli</taxon>
        <taxon>Bacillales</taxon>
        <taxon>Bacillaceae</taxon>
        <taxon>Metabacillus</taxon>
    </lineage>
</organism>
<reference evidence="2" key="1">
    <citation type="journal article" date="2025" name="Aquaculture">
        <title>Assessment of the bioflocculant production and safety properties of Metabacillus hrfriensis sp. nov. based on phenotypic and whole-genome sequencing analysis.</title>
        <authorList>
            <person name="Zhang R."/>
            <person name="Zhao Z."/>
            <person name="Luo L."/>
            <person name="Wang S."/>
            <person name="Guo K."/>
            <person name="Xu W."/>
        </authorList>
    </citation>
    <scope>NUCLEOTIDE SEQUENCE [LARGE SCALE GENOMIC DNA]</scope>
    <source>
        <strain evidence="2">CT-WN-B3</strain>
    </source>
</reference>
<evidence type="ECO:0000313" key="2">
    <source>
        <dbReference type="Proteomes" id="UP001226091"/>
    </source>
</evidence>
<sequence length="98" mass="11290">MQIVIDLHYFVNGMKTLQCGYFKVNVREFNINPHEEAASVALEWFKKLKRDFIYNVELYKVLYNQIDITELVKVKEVNLLKDPDVGGSPILKDPGTGS</sequence>